<gene>
    <name evidence="2" type="ORF">Ga0061067_10962</name>
</gene>
<dbReference type="OrthoDB" id="63487at2"/>
<reference evidence="3" key="1">
    <citation type="submission" date="2015-08" db="EMBL/GenBank/DDBJ databases">
        <authorList>
            <person name="Varghese N."/>
        </authorList>
    </citation>
    <scope>NUCLEOTIDE SEQUENCE [LARGE SCALE GENOMIC DNA]</scope>
    <source>
        <strain evidence="3">DSM 23407</strain>
    </source>
</reference>
<dbReference type="Pfam" id="PF01869">
    <property type="entry name" value="BcrAD_BadFG"/>
    <property type="match status" value="1"/>
</dbReference>
<evidence type="ECO:0000259" key="1">
    <source>
        <dbReference type="Pfam" id="PF01869"/>
    </source>
</evidence>
<accession>A0A0K6I558</accession>
<organism evidence="2 3">
    <name type="scientific">Pannonibacter indicus</name>
    <dbReference type="NCBI Taxonomy" id="466044"/>
    <lineage>
        <taxon>Bacteria</taxon>
        <taxon>Pseudomonadati</taxon>
        <taxon>Pseudomonadota</taxon>
        <taxon>Alphaproteobacteria</taxon>
        <taxon>Hyphomicrobiales</taxon>
        <taxon>Stappiaceae</taxon>
        <taxon>Pannonibacter</taxon>
    </lineage>
</organism>
<dbReference type="GO" id="GO:0016301">
    <property type="term" value="F:kinase activity"/>
    <property type="evidence" value="ECO:0007669"/>
    <property type="project" value="UniProtKB-KW"/>
</dbReference>
<dbReference type="Gene3D" id="3.30.420.40">
    <property type="match status" value="2"/>
</dbReference>
<dbReference type="PANTHER" id="PTHR43190:SF3">
    <property type="entry name" value="N-ACETYL-D-GLUCOSAMINE KINASE"/>
    <property type="match status" value="1"/>
</dbReference>
<dbReference type="SUPFAM" id="SSF53067">
    <property type="entry name" value="Actin-like ATPase domain"/>
    <property type="match status" value="2"/>
</dbReference>
<dbReference type="InterPro" id="IPR002731">
    <property type="entry name" value="ATPase_BadF"/>
</dbReference>
<evidence type="ECO:0000313" key="3">
    <source>
        <dbReference type="Proteomes" id="UP000183900"/>
    </source>
</evidence>
<evidence type="ECO:0000313" key="2">
    <source>
        <dbReference type="EMBL" id="CUA98221.1"/>
    </source>
</evidence>
<proteinExistence type="predicted"/>
<sequence>MYLLGVDGGGTGCRVRLAAGDGTVLGEASGGPANIVSNPEQARANILAAVDTLLAPVLGRSVMDAEAPLPVCAVLGVAGGGVPAAADALRERLPFTTVRVVNDGIAAIRGALRCGDGILAAIGTGSIFAVQRQGVIRQVGGWGFYVMGDEGGGSWLGRHAVLRALKAIDGFHLITPFLRDILEHGGGAQAIVRNAPSMRPDEFAALVPLILAAARAGDPAAEAVLAAGVAEVRAAIALLQQGGEVPVVFLGGLGPTYAAALAGEWPQAEPLGSALDGAMWMASEDLAAHG</sequence>
<dbReference type="CDD" id="cd24082">
    <property type="entry name" value="ASKHA_NBD_GspK-like"/>
    <property type="match status" value="1"/>
</dbReference>
<dbReference type="InterPro" id="IPR043129">
    <property type="entry name" value="ATPase_NBD"/>
</dbReference>
<name>A0A0K6I558_9HYPH</name>
<feature type="domain" description="ATPase BadF/BadG/BcrA/BcrD type" evidence="1">
    <location>
        <begin position="4"/>
        <end position="253"/>
    </location>
</feature>
<dbReference type="InterPro" id="IPR052519">
    <property type="entry name" value="Euk-type_GlcNAc_Kinase"/>
</dbReference>
<dbReference type="Proteomes" id="UP000183900">
    <property type="component" value="Unassembled WGS sequence"/>
</dbReference>
<dbReference type="PANTHER" id="PTHR43190">
    <property type="entry name" value="N-ACETYL-D-GLUCOSAMINE KINASE"/>
    <property type="match status" value="1"/>
</dbReference>
<dbReference type="RefSeq" id="WP_055456291.1">
    <property type="nucleotide sequence ID" value="NZ_CYHE01000009.1"/>
</dbReference>
<keyword evidence="2" id="KW-0808">Transferase</keyword>
<dbReference type="AlphaFoldDB" id="A0A0K6I558"/>
<keyword evidence="2" id="KW-0418">Kinase</keyword>
<protein>
    <submittedName>
        <fullName evidence="2">BadF-type ATPase, related to human N-acetylglucosamine kinase</fullName>
    </submittedName>
</protein>
<dbReference type="EMBL" id="CYHE01000009">
    <property type="protein sequence ID" value="CUA98221.1"/>
    <property type="molecule type" value="Genomic_DNA"/>
</dbReference>
<keyword evidence="3" id="KW-1185">Reference proteome</keyword>